<accession>A0A1R2BQW6</accession>
<protein>
    <submittedName>
        <fullName evidence="2">Uncharacterized protein</fullName>
    </submittedName>
</protein>
<sequence>MLNISNIINSSEEARKFLAKFPKNEHELAVRYTFLFGITVLNQYKSPNLTSLKQLVKSTQIVTCTEQTVKDLQEKMLILQQEIAKLDNKTELPEKCDKATETRSFNDNNVAQTDDLWGKKSSKKVDFWNQTENKENFEDKSSRAAWKKPNETNWAYDFSSEVKRIPQLKNPIIIRESRISILSNQSKSRLSSLDNYF</sequence>
<reference evidence="2 3" key="1">
    <citation type="submission" date="2016-11" db="EMBL/GenBank/DDBJ databases">
        <title>The macronuclear genome of Stentor coeruleus: a giant cell with tiny introns.</title>
        <authorList>
            <person name="Slabodnick M."/>
            <person name="Ruby J.G."/>
            <person name="Reiff S.B."/>
            <person name="Swart E.C."/>
            <person name="Gosai S."/>
            <person name="Prabakaran S."/>
            <person name="Witkowska E."/>
            <person name="Larue G.E."/>
            <person name="Fisher S."/>
            <person name="Freeman R.M."/>
            <person name="Gunawardena J."/>
            <person name="Chu W."/>
            <person name="Stover N.A."/>
            <person name="Gregory B.D."/>
            <person name="Nowacki M."/>
            <person name="Derisi J."/>
            <person name="Roy S.W."/>
            <person name="Marshall W.F."/>
            <person name="Sood P."/>
        </authorList>
    </citation>
    <scope>NUCLEOTIDE SEQUENCE [LARGE SCALE GENOMIC DNA]</scope>
    <source>
        <strain evidence="2">WM001</strain>
    </source>
</reference>
<feature type="coiled-coil region" evidence="1">
    <location>
        <begin position="62"/>
        <end position="89"/>
    </location>
</feature>
<keyword evidence="3" id="KW-1185">Reference proteome</keyword>
<gene>
    <name evidence="2" type="ORF">SteCoe_20844</name>
</gene>
<evidence type="ECO:0000313" key="3">
    <source>
        <dbReference type="Proteomes" id="UP000187209"/>
    </source>
</evidence>
<dbReference type="AlphaFoldDB" id="A0A1R2BQW6"/>
<keyword evidence="1" id="KW-0175">Coiled coil</keyword>
<evidence type="ECO:0000256" key="1">
    <source>
        <dbReference type="SAM" id="Coils"/>
    </source>
</evidence>
<comment type="caution">
    <text evidence="2">The sequence shown here is derived from an EMBL/GenBank/DDBJ whole genome shotgun (WGS) entry which is preliminary data.</text>
</comment>
<evidence type="ECO:0000313" key="2">
    <source>
        <dbReference type="EMBL" id="OMJ79192.1"/>
    </source>
</evidence>
<name>A0A1R2BQW6_9CILI</name>
<dbReference type="Proteomes" id="UP000187209">
    <property type="component" value="Unassembled WGS sequence"/>
</dbReference>
<proteinExistence type="predicted"/>
<dbReference type="EMBL" id="MPUH01000483">
    <property type="protein sequence ID" value="OMJ79192.1"/>
    <property type="molecule type" value="Genomic_DNA"/>
</dbReference>
<organism evidence="2 3">
    <name type="scientific">Stentor coeruleus</name>
    <dbReference type="NCBI Taxonomy" id="5963"/>
    <lineage>
        <taxon>Eukaryota</taxon>
        <taxon>Sar</taxon>
        <taxon>Alveolata</taxon>
        <taxon>Ciliophora</taxon>
        <taxon>Postciliodesmatophora</taxon>
        <taxon>Heterotrichea</taxon>
        <taxon>Heterotrichida</taxon>
        <taxon>Stentoridae</taxon>
        <taxon>Stentor</taxon>
    </lineage>
</organism>